<dbReference type="PIRSF" id="PIRSF005096">
    <property type="entry name" value="GALM"/>
    <property type="match status" value="1"/>
</dbReference>
<keyword evidence="10" id="KW-0732">Signal</keyword>
<keyword evidence="5" id="KW-0106">Calcium</keyword>
<sequence length="400" mass="43136">MKIHQRSLTFTSSFALAFFAGILLLASCQPGAPSGEAQGGDSAAAGSALIPDAAGFRDTINGKATNLYVLKNHSGMQAAVTNYGGRLVSLVVPDKNGTPTDVVAGFDNVEGYVKSTEPYFGATIGRYGNRIAKGKFSLDGKSYTLFINNPPNALHGGKPGFQEVVWDASQLNDSTLELRYLAKDMEAGFPGNLQVKVTYALTADNALKLDYEAVTDKKTVVNLTNHAFFNLNGWGSGTILNHLLWVNADRYTPIDSTFIPAGKLASVEGTPFDFRKATAIGARIGEDNEQLKNGRGYDHNFVLNEDKGSGLNHAATVTGDQSGIVMDVYTREPGLQFYSGNFMESKNAMSGGHKDDPRTAFAMETQHFPDSPNRPDFPSTVLKPGDTYRTESLYKFSVKP</sequence>
<evidence type="ECO:0000256" key="8">
    <source>
        <dbReference type="PIRNR" id="PIRNR005096"/>
    </source>
</evidence>
<evidence type="ECO:0000256" key="1">
    <source>
        <dbReference type="ARBA" id="ARBA00001913"/>
    </source>
</evidence>
<dbReference type="InterPro" id="IPR011013">
    <property type="entry name" value="Gal_mutarotase_sf_dom"/>
</dbReference>
<feature type="chain" id="PRO_5046535868" description="Aldose 1-epimerase" evidence="10">
    <location>
        <begin position="18"/>
        <end position="400"/>
    </location>
</feature>
<evidence type="ECO:0000256" key="7">
    <source>
        <dbReference type="ARBA" id="ARBA00023277"/>
    </source>
</evidence>
<dbReference type="Proteomes" id="UP001501207">
    <property type="component" value="Unassembled WGS sequence"/>
</dbReference>
<dbReference type="SUPFAM" id="SSF74650">
    <property type="entry name" value="Galactose mutarotase-like"/>
    <property type="match status" value="1"/>
</dbReference>
<accession>A0ABP8FHB6</accession>
<comment type="cofactor">
    <cofactor evidence="1">
        <name>Ca(2+)</name>
        <dbReference type="ChEBI" id="CHEBI:29108"/>
    </cofactor>
</comment>
<evidence type="ECO:0000256" key="10">
    <source>
        <dbReference type="SAM" id="SignalP"/>
    </source>
</evidence>
<comment type="subunit">
    <text evidence="4">Monomer.</text>
</comment>
<dbReference type="Pfam" id="PF01263">
    <property type="entry name" value="Aldose_epim"/>
    <property type="match status" value="1"/>
</dbReference>
<name>A0ABP8FHB6_9BACT</name>
<evidence type="ECO:0000256" key="6">
    <source>
        <dbReference type="ARBA" id="ARBA00023235"/>
    </source>
</evidence>
<evidence type="ECO:0000256" key="9">
    <source>
        <dbReference type="SAM" id="MobiDB-lite"/>
    </source>
</evidence>
<comment type="similarity">
    <text evidence="3 8">Belongs to the aldose epimerase family.</text>
</comment>
<evidence type="ECO:0000256" key="5">
    <source>
        <dbReference type="ARBA" id="ARBA00022837"/>
    </source>
</evidence>
<dbReference type="Gene3D" id="2.70.98.10">
    <property type="match status" value="1"/>
</dbReference>
<evidence type="ECO:0000256" key="4">
    <source>
        <dbReference type="ARBA" id="ARBA00011245"/>
    </source>
</evidence>
<dbReference type="InterPro" id="IPR015443">
    <property type="entry name" value="Aldose_1-epimerase"/>
</dbReference>
<evidence type="ECO:0000256" key="2">
    <source>
        <dbReference type="ARBA" id="ARBA00005028"/>
    </source>
</evidence>
<reference evidence="12" key="1">
    <citation type="journal article" date="2019" name="Int. J. Syst. Evol. Microbiol.">
        <title>The Global Catalogue of Microorganisms (GCM) 10K type strain sequencing project: providing services to taxonomists for standard genome sequencing and annotation.</title>
        <authorList>
            <consortium name="The Broad Institute Genomics Platform"/>
            <consortium name="The Broad Institute Genome Sequencing Center for Infectious Disease"/>
            <person name="Wu L."/>
            <person name="Ma J."/>
        </authorList>
    </citation>
    <scope>NUCLEOTIDE SEQUENCE [LARGE SCALE GENOMIC DNA]</scope>
    <source>
        <strain evidence="12">JCM 17664</strain>
    </source>
</reference>
<comment type="catalytic activity">
    <reaction evidence="8">
        <text>alpha-D-glucose = beta-D-glucose</text>
        <dbReference type="Rhea" id="RHEA:10264"/>
        <dbReference type="ChEBI" id="CHEBI:15903"/>
        <dbReference type="ChEBI" id="CHEBI:17925"/>
        <dbReference type="EC" id="5.1.3.3"/>
    </reaction>
</comment>
<dbReference type="PANTHER" id="PTHR10091:SF0">
    <property type="entry name" value="GALACTOSE MUTAROTASE"/>
    <property type="match status" value="1"/>
</dbReference>
<proteinExistence type="inferred from homology"/>
<dbReference type="EC" id="5.1.3.3" evidence="8"/>
<keyword evidence="12" id="KW-1185">Reference proteome</keyword>
<feature type="signal peptide" evidence="10">
    <location>
        <begin position="1"/>
        <end position="17"/>
    </location>
</feature>
<dbReference type="PANTHER" id="PTHR10091">
    <property type="entry name" value="ALDOSE-1-EPIMERASE"/>
    <property type="match status" value="1"/>
</dbReference>
<dbReference type="InterPro" id="IPR014718">
    <property type="entry name" value="GH-type_carb-bd"/>
</dbReference>
<organism evidence="11 12">
    <name type="scientific">Compostibacter hankyongensis</name>
    <dbReference type="NCBI Taxonomy" id="1007089"/>
    <lineage>
        <taxon>Bacteria</taxon>
        <taxon>Pseudomonadati</taxon>
        <taxon>Bacteroidota</taxon>
        <taxon>Chitinophagia</taxon>
        <taxon>Chitinophagales</taxon>
        <taxon>Chitinophagaceae</taxon>
        <taxon>Compostibacter</taxon>
    </lineage>
</organism>
<dbReference type="EMBL" id="BAABFN010000001">
    <property type="protein sequence ID" value="GAA4303655.1"/>
    <property type="molecule type" value="Genomic_DNA"/>
</dbReference>
<dbReference type="CDD" id="cd09019">
    <property type="entry name" value="galactose_mutarotase_like"/>
    <property type="match status" value="1"/>
</dbReference>
<gene>
    <name evidence="11" type="ORF">GCM10023143_07350</name>
</gene>
<comment type="caution">
    <text evidence="11">The sequence shown here is derived from an EMBL/GenBank/DDBJ whole genome shotgun (WGS) entry which is preliminary data.</text>
</comment>
<dbReference type="InterPro" id="IPR008183">
    <property type="entry name" value="Aldose_1/G6P_1-epimerase"/>
</dbReference>
<dbReference type="RefSeq" id="WP_344975519.1">
    <property type="nucleotide sequence ID" value="NZ_BAABFN010000001.1"/>
</dbReference>
<protein>
    <recommendedName>
        <fullName evidence="8">Aldose 1-epimerase</fullName>
        <ecNumber evidence="8">5.1.3.3</ecNumber>
    </recommendedName>
</protein>
<dbReference type="InterPro" id="IPR047215">
    <property type="entry name" value="Galactose_mutarotase-like"/>
</dbReference>
<keyword evidence="6 8" id="KW-0413">Isomerase</keyword>
<evidence type="ECO:0000256" key="3">
    <source>
        <dbReference type="ARBA" id="ARBA00006206"/>
    </source>
</evidence>
<evidence type="ECO:0000313" key="11">
    <source>
        <dbReference type="EMBL" id="GAA4303655.1"/>
    </source>
</evidence>
<evidence type="ECO:0000313" key="12">
    <source>
        <dbReference type="Proteomes" id="UP001501207"/>
    </source>
</evidence>
<feature type="region of interest" description="Disordered" evidence="9">
    <location>
        <begin position="366"/>
        <end position="385"/>
    </location>
</feature>
<dbReference type="PROSITE" id="PS51257">
    <property type="entry name" value="PROKAR_LIPOPROTEIN"/>
    <property type="match status" value="1"/>
</dbReference>
<keyword evidence="7 8" id="KW-0119">Carbohydrate metabolism</keyword>
<dbReference type="NCBIfam" id="NF008277">
    <property type="entry name" value="PRK11055.1"/>
    <property type="match status" value="1"/>
</dbReference>
<comment type="pathway">
    <text evidence="2 8">Carbohydrate metabolism; hexose metabolism.</text>
</comment>